<evidence type="ECO:0000256" key="1">
    <source>
        <dbReference type="SAM" id="MobiDB-lite"/>
    </source>
</evidence>
<organism evidence="2 3">
    <name type="scientific">Popillia japonica</name>
    <name type="common">Japanese beetle</name>
    <dbReference type="NCBI Taxonomy" id="7064"/>
    <lineage>
        <taxon>Eukaryota</taxon>
        <taxon>Metazoa</taxon>
        <taxon>Ecdysozoa</taxon>
        <taxon>Arthropoda</taxon>
        <taxon>Hexapoda</taxon>
        <taxon>Insecta</taxon>
        <taxon>Pterygota</taxon>
        <taxon>Neoptera</taxon>
        <taxon>Endopterygota</taxon>
        <taxon>Coleoptera</taxon>
        <taxon>Polyphaga</taxon>
        <taxon>Scarabaeiformia</taxon>
        <taxon>Scarabaeidae</taxon>
        <taxon>Rutelinae</taxon>
        <taxon>Popillia</taxon>
    </lineage>
</organism>
<accession>A0AAW1LUW5</accession>
<sequence>MNLFFFGICIMIYYIEHKDATGNYERDQKILMRMWEELENEPDIENNEDNESLADDFLETIDANTDSEEDFDDEHGTSETTKTR</sequence>
<reference evidence="2 3" key="1">
    <citation type="journal article" date="2024" name="BMC Genomics">
        <title>De novo assembly and annotation of Popillia japonica's genome with initial clues to its potential as an invasive pest.</title>
        <authorList>
            <person name="Cucini C."/>
            <person name="Boschi S."/>
            <person name="Funari R."/>
            <person name="Cardaioli E."/>
            <person name="Iannotti N."/>
            <person name="Marturano G."/>
            <person name="Paoli F."/>
            <person name="Bruttini M."/>
            <person name="Carapelli A."/>
            <person name="Frati F."/>
            <person name="Nardi F."/>
        </authorList>
    </citation>
    <scope>NUCLEOTIDE SEQUENCE [LARGE SCALE GENOMIC DNA]</scope>
    <source>
        <strain evidence="2">DMR45628</strain>
    </source>
</reference>
<feature type="region of interest" description="Disordered" evidence="1">
    <location>
        <begin position="62"/>
        <end position="84"/>
    </location>
</feature>
<name>A0AAW1LUW5_POPJA</name>
<evidence type="ECO:0000313" key="3">
    <source>
        <dbReference type="Proteomes" id="UP001458880"/>
    </source>
</evidence>
<proteinExistence type="predicted"/>
<keyword evidence="3" id="KW-1185">Reference proteome</keyword>
<gene>
    <name evidence="2" type="ORF">QE152_g10606</name>
</gene>
<comment type="caution">
    <text evidence="2">The sequence shown here is derived from an EMBL/GenBank/DDBJ whole genome shotgun (WGS) entry which is preliminary data.</text>
</comment>
<evidence type="ECO:0000313" key="2">
    <source>
        <dbReference type="EMBL" id="KAK9737537.1"/>
    </source>
</evidence>
<dbReference type="EMBL" id="JASPKY010000098">
    <property type="protein sequence ID" value="KAK9737537.1"/>
    <property type="molecule type" value="Genomic_DNA"/>
</dbReference>
<feature type="compositionally biased region" description="Acidic residues" evidence="1">
    <location>
        <begin position="62"/>
        <end position="73"/>
    </location>
</feature>
<dbReference type="AlphaFoldDB" id="A0AAW1LUW5"/>
<feature type="compositionally biased region" description="Basic and acidic residues" evidence="1">
    <location>
        <begin position="74"/>
        <end position="84"/>
    </location>
</feature>
<protein>
    <submittedName>
        <fullName evidence="2">Uncharacterized protein</fullName>
    </submittedName>
</protein>
<dbReference type="Proteomes" id="UP001458880">
    <property type="component" value="Unassembled WGS sequence"/>
</dbReference>